<protein>
    <recommendedName>
        <fullName evidence="3">DUF559 domain-containing protein</fullName>
    </recommendedName>
</protein>
<organism evidence="1 2">
    <name type="scientific">Cohnella rhizosphaerae</name>
    <dbReference type="NCBI Taxonomy" id="1457232"/>
    <lineage>
        <taxon>Bacteria</taxon>
        <taxon>Bacillati</taxon>
        <taxon>Bacillota</taxon>
        <taxon>Bacilli</taxon>
        <taxon>Bacillales</taxon>
        <taxon>Paenibacillaceae</taxon>
        <taxon>Cohnella</taxon>
    </lineage>
</organism>
<dbReference type="AlphaFoldDB" id="A0A9X4KU10"/>
<evidence type="ECO:0000313" key="1">
    <source>
        <dbReference type="EMBL" id="MDG0808794.1"/>
    </source>
</evidence>
<dbReference type="RefSeq" id="WP_277529620.1">
    <property type="nucleotide sequence ID" value="NZ_JAPDIA010000002.1"/>
</dbReference>
<accession>A0A9X4KU10</accession>
<dbReference type="Proteomes" id="UP001153404">
    <property type="component" value="Unassembled WGS sequence"/>
</dbReference>
<evidence type="ECO:0000313" key="2">
    <source>
        <dbReference type="Proteomes" id="UP001153404"/>
    </source>
</evidence>
<proteinExistence type="predicted"/>
<sequence length="258" mass="30084">MQSIVKSRRSAVQLMLDQLRSRELRLDQSDEHNQIAFEAAFAVWWKSVLRQAPPRVKARLASGLTHASLFFLRYVWWPAFRSFKGLIPEYEIVDYKDGYRYIDFVYFTNGLRIAFELDGRGPHRLHISAADFEDELMRQNYLVLDRWMVLRFPFLMLRDKPRQCQQLLLQMLGSAGSEHAAAFNALGTQEKRILSQFCRSVRPLRPAQIAVSLDLHRNTVLKYLAGLKEAGFIAAVDPAHKVIRKYQVVREKIPYPFL</sequence>
<gene>
    <name evidence="1" type="ORF">OMP40_04855</name>
</gene>
<name>A0A9X4KU10_9BACL</name>
<reference evidence="1" key="1">
    <citation type="submission" date="2022-10" db="EMBL/GenBank/DDBJ databases">
        <title>Comparative genomic analysis of Cohnella hashimotonis sp. nov., isolated from the International Space Station.</title>
        <authorList>
            <person name="Simpson A."/>
            <person name="Venkateswaran K."/>
        </authorList>
    </citation>
    <scope>NUCLEOTIDE SEQUENCE</scope>
    <source>
        <strain evidence="1">DSM 28161</strain>
    </source>
</reference>
<dbReference type="EMBL" id="JAPDIA010000002">
    <property type="protein sequence ID" value="MDG0808794.1"/>
    <property type="molecule type" value="Genomic_DNA"/>
</dbReference>
<evidence type="ECO:0008006" key="3">
    <source>
        <dbReference type="Google" id="ProtNLM"/>
    </source>
</evidence>
<comment type="caution">
    <text evidence="1">The sequence shown here is derived from an EMBL/GenBank/DDBJ whole genome shotgun (WGS) entry which is preliminary data.</text>
</comment>
<dbReference type="InterPro" id="IPR036388">
    <property type="entry name" value="WH-like_DNA-bd_sf"/>
</dbReference>
<dbReference type="Gene3D" id="1.10.10.10">
    <property type="entry name" value="Winged helix-like DNA-binding domain superfamily/Winged helix DNA-binding domain"/>
    <property type="match status" value="1"/>
</dbReference>
<keyword evidence="2" id="KW-1185">Reference proteome</keyword>